<proteinExistence type="predicted"/>
<sequence>MPPTPTTPNTMIQLEGPENGILWIKLNRPESGNSLHPTLVHELLHALLTADRDPAVRIIILTGTGRFFCTGMDLLSSDELSFAPGDDFHRLNRILITTEKILIAAVNGPASGFGATCLALCDLVFAVPDAYFFTPFVKWGMVPEAASSVSFLRLMGHQRAALLCLTGERIGAEEARDLGLVSRVLPAEGFLGKVKEVAEGLARALEGSLLQTKRLLKETTTKDLLDANDRECRVIVEERIPSGDLHKGREAFLAEQREKERRKSAL</sequence>
<gene>
    <name evidence="4" type="ORF">ASPCAL14425</name>
</gene>
<evidence type="ECO:0000256" key="1">
    <source>
        <dbReference type="ARBA" id="ARBA00004275"/>
    </source>
</evidence>
<dbReference type="InterPro" id="IPR029045">
    <property type="entry name" value="ClpP/crotonase-like_dom_sf"/>
</dbReference>
<dbReference type="EMBL" id="CDMC01000024">
    <property type="protein sequence ID" value="CEL11322.1"/>
    <property type="molecule type" value="Genomic_DNA"/>
</dbReference>
<evidence type="ECO:0000256" key="2">
    <source>
        <dbReference type="ARBA" id="ARBA00023140"/>
    </source>
</evidence>
<comment type="subcellular location">
    <subcellularLocation>
        <location evidence="1">Peroxisome</location>
    </subcellularLocation>
</comment>
<dbReference type="PANTHER" id="PTHR43684:SF1">
    <property type="entry name" value="ENOYL-COA DELTA ISOMERASE 2"/>
    <property type="match status" value="1"/>
</dbReference>
<evidence type="ECO:0000256" key="3">
    <source>
        <dbReference type="ARBA" id="ARBA00023235"/>
    </source>
</evidence>
<dbReference type="Pfam" id="PF00378">
    <property type="entry name" value="ECH_1"/>
    <property type="match status" value="1"/>
</dbReference>
<protein>
    <recommendedName>
        <fullName evidence="6">Enoyl-CoA hydratase/isomerase family protein</fullName>
    </recommendedName>
</protein>
<dbReference type="InterPro" id="IPR001753">
    <property type="entry name" value="Enoyl-CoA_hydra/iso"/>
</dbReference>
<dbReference type="GO" id="GO:0004165">
    <property type="term" value="F:delta(3)-delta(2)-enoyl-CoA isomerase activity"/>
    <property type="evidence" value="ECO:0007669"/>
    <property type="project" value="UniProtKB-ARBA"/>
</dbReference>
<dbReference type="GO" id="GO:0005777">
    <property type="term" value="C:peroxisome"/>
    <property type="evidence" value="ECO:0007669"/>
    <property type="project" value="UniProtKB-SubCell"/>
</dbReference>
<dbReference type="CDD" id="cd06558">
    <property type="entry name" value="crotonase-like"/>
    <property type="match status" value="1"/>
</dbReference>
<reference evidence="5" key="1">
    <citation type="journal article" date="2016" name="Genome Announc.">
        <title>Draft genome sequences of fungus Aspergillus calidoustus.</title>
        <authorList>
            <person name="Horn F."/>
            <person name="Linde J."/>
            <person name="Mattern D.J."/>
            <person name="Walther G."/>
            <person name="Guthke R."/>
            <person name="Scherlach K."/>
            <person name="Martin K."/>
            <person name="Brakhage A.A."/>
            <person name="Petzke L."/>
            <person name="Valiante V."/>
        </authorList>
    </citation>
    <scope>NUCLEOTIDE SEQUENCE [LARGE SCALE GENOMIC DNA]</scope>
    <source>
        <strain evidence="5">SF006504</strain>
    </source>
</reference>
<accession>A0A0U5CJY6</accession>
<keyword evidence="2" id="KW-0576">Peroxisome</keyword>
<dbReference type="Proteomes" id="UP000054771">
    <property type="component" value="Unassembled WGS sequence"/>
</dbReference>
<dbReference type="PANTHER" id="PTHR43684">
    <property type="match status" value="1"/>
</dbReference>
<evidence type="ECO:0000313" key="5">
    <source>
        <dbReference type="Proteomes" id="UP000054771"/>
    </source>
</evidence>
<evidence type="ECO:0000313" key="4">
    <source>
        <dbReference type="EMBL" id="CEL11322.1"/>
    </source>
</evidence>
<dbReference type="Gene3D" id="3.90.226.10">
    <property type="entry name" value="2-enoyl-CoA Hydratase, Chain A, domain 1"/>
    <property type="match status" value="1"/>
</dbReference>
<dbReference type="InterPro" id="IPR051053">
    <property type="entry name" value="ECH/Chromodomain_protein"/>
</dbReference>
<name>A0A0U5CJY6_ASPCI</name>
<dbReference type="SUPFAM" id="SSF52096">
    <property type="entry name" value="ClpP/crotonase"/>
    <property type="match status" value="1"/>
</dbReference>
<dbReference type="STRING" id="454130.A0A0U5CJY6"/>
<keyword evidence="3" id="KW-0413">Isomerase</keyword>
<evidence type="ECO:0008006" key="6">
    <source>
        <dbReference type="Google" id="ProtNLM"/>
    </source>
</evidence>
<dbReference type="OMA" id="LHCDFVY"/>
<keyword evidence="5" id="KW-1185">Reference proteome</keyword>
<dbReference type="AlphaFoldDB" id="A0A0U5CJY6"/>
<dbReference type="OrthoDB" id="448450at2759"/>
<organism evidence="4 5">
    <name type="scientific">Aspergillus calidoustus</name>
    <dbReference type="NCBI Taxonomy" id="454130"/>
    <lineage>
        <taxon>Eukaryota</taxon>
        <taxon>Fungi</taxon>
        <taxon>Dikarya</taxon>
        <taxon>Ascomycota</taxon>
        <taxon>Pezizomycotina</taxon>
        <taxon>Eurotiomycetes</taxon>
        <taxon>Eurotiomycetidae</taxon>
        <taxon>Eurotiales</taxon>
        <taxon>Aspergillaceae</taxon>
        <taxon>Aspergillus</taxon>
        <taxon>Aspergillus subgen. Nidulantes</taxon>
    </lineage>
</organism>